<dbReference type="InterPro" id="IPR029044">
    <property type="entry name" value="Nucleotide-diphossugar_trans"/>
</dbReference>
<dbReference type="Gene3D" id="3.90.550.10">
    <property type="entry name" value="Spore Coat Polysaccharide Biosynthesis Protein SpsA, Chain A"/>
    <property type="match status" value="1"/>
</dbReference>
<gene>
    <name evidence="2" type="primary">wcqJ</name>
</gene>
<organism evidence="2">
    <name type="scientific">Klebsiella pneumoniae</name>
    <dbReference type="NCBI Taxonomy" id="573"/>
    <lineage>
        <taxon>Bacteria</taxon>
        <taxon>Pseudomonadati</taxon>
        <taxon>Pseudomonadota</taxon>
        <taxon>Gammaproteobacteria</taxon>
        <taxon>Enterobacterales</taxon>
        <taxon>Enterobacteriaceae</taxon>
        <taxon>Klebsiella/Raoultella group</taxon>
        <taxon>Klebsiella</taxon>
        <taxon>Klebsiella pneumoniae complex</taxon>
    </lineage>
</organism>
<dbReference type="InterPro" id="IPR001173">
    <property type="entry name" value="Glyco_trans_2-like"/>
</dbReference>
<reference evidence="2" key="1">
    <citation type="submission" date="2016-02" db="EMBL/GenBank/DDBJ databases">
        <authorList>
            <person name="Wen L."/>
            <person name="He K."/>
            <person name="Yang H."/>
        </authorList>
    </citation>
    <scope>NUCLEOTIDE SEQUENCE</scope>
    <source>
        <strain evidence="2">EW-67-R-MAC</strain>
    </source>
</reference>
<evidence type="ECO:0000259" key="1">
    <source>
        <dbReference type="Pfam" id="PF00535"/>
    </source>
</evidence>
<keyword evidence="2" id="KW-0808">Transferase</keyword>
<reference evidence="2" key="2">
    <citation type="submission" date="2016-06" db="EMBL/GenBank/DDBJ databases">
        <title>Towards a vaccine: An investigation of Klebsiella pneumoniae surface antigens.</title>
        <authorList>
            <person name="Follador R."/>
            <person name="Heinz E."/>
            <person name="Wyres K.L."/>
            <person name="Ellington M.J."/>
            <person name="Kowarik M."/>
            <person name="Holt K.E."/>
            <person name="Thomson N.R."/>
        </authorList>
    </citation>
    <scope>NUCLEOTIDE SEQUENCE</scope>
    <source>
        <strain evidence="2">EW-67-R-MAC</strain>
    </source>
</reference>
<evidence type="ECO:0000313" key="2">
    <source>
        <dbReference type="EMBL" id="CZQ25019.1"/>
    </source>
</evidence>
<feature type="domain" description="Glycosyltransferase 2-like" evidence="1">
    <location>
        <begin position="6"/>
        <end position="126"/>
    </location>
</feature>
<name>A0A193SGT3_KLEPN</name>
<protein>
    <submittedName>
        <fullName evidence="2">Glycosyl transferase family 2</fullName>
    </submittedName>
</protein>
<sequence>MNKKVSIVMATYNGDKYIRKQLDSILNNNKFEDYVDEFIITDDNSSDDTFSIIEEYEKNNEKIKSFRNTKKGVKNNFLNGISKTRGDYIMLSDQDDIWHENKIERMFNKIESLNVDNNEKPILVFSDSRVIDNQLNVIEHSFFSYYDINPKKHRLDDLFIRNVCQGCVTIFNKELIPFIKADSIDNWYMHDWWFIMIASLYGTVDFIDEPLIDYRIHDGNVAGGLRKNIFKKIKSSRENMERYKSETNKICKQSIAFMREHRIDPSRFRAVDIISGENTTLRKLMAIFYYFNFSTFIKNNQ</sequence>
<dbReference type="PANTHER" id="PTHR22916:SF3">
    <property type="entry name" value="UDP-GLCNAC:BETAGAL BETA-1,3-N-ACETYLGLUCOSAMINYLTRANSFERASE-LIKE PROTEIN 1"/>
    <property type="match status" value="1"/>
</dbReference>
<dbReference type="Pfam" id="PF00535">
    <property type="entry name" value="Glycos_transf_2"/>
    <property type="match status" value="1"/>
</dbReference>
<dbReference type="CDD" id="cd04196">
    <property type="entry name" value="GT_2_like_d"/>
    <property type="match status" value="1"/>
</dbReference>
<dbReference type="AlphaFoldDB" id="A0A193SGT3"/>
<proteinExistence type="predicted"/>
<dbReference type="RefSeq" id="WP_029487806.1">
    <property type="nucleotide sequence ID" value="NZ_JALDOV010000002.1"/>
</dbReference>
<dbReference type="EMBL" id="LT174584">
    <property type="protein sequence ID" value="CZQ25019.1"/>
    <property type="molecule type" value="Genomic_DNA"/>
</dbReference>
<dbReference type="PANTHER" id="PTHR22916">
    <property type="entry name" value="GLYCOSYLTRANSFERASE"/>
    <property type="match status" value="1"/>
</dbReference>
<dbReference type="SUPFAM" id="SSF53448">
    <property type="entry name" value="Nucleotide-diphospho-sugar transferases"/>
    <property type="match status" value="1"/>
</dbReference>
<accession>A0A193SGT3</accession>
<dbReference type="GO" id="GO:0016758">
    <property type="term" value="F:hexosyltransferase activity"/>
    <property type="evidence" value="ECO:0007669"/>
    <property type="project" value="UniProtKB-ARBA"/>
</dbReference>